<dbReference type="InterPro" id="IPR001660">
    <property type="entry name" value="SAM"/>
</dbReference>
<dbReference type="Gene3D" id="1.10.150.50">
    <property type="entry name" value="Transcription Factor, Ets-1"/>
    <property type="match status" value="1"/>
</dbReference>
<feature type="domain" description="SAM" evidence="5">
    <location>
        <begin position="243"/>
        <end position="306"/>
    </location>
</feature>
<feature type="compositionally biased region" description="Low complexity" evidence="4">
    <location>
        <begin position="450"/>
        <end position="467"/>
    </location>
</feature>
<keyword evidence="7" id="KW-1185">Reference proteome</keyword>
<evidence type="ECO:0000256" key="4">
    <source>
        <dbReference type="SAM" id="MobiDB-lite"/>
    </source>
</evidence>
<evidence type="ECO:0000313" key="6">
    <source>
        <dbReference type="EMBL" id="PAA56931.1"/>
    </source>
</evidence>
<evidence type="ECO:0000313" key="7">
    <source>
        <dbReference type="Proteomes" id="UP000215902"/>
    </source>
</evidence>
<reference evidence="6 7" key="1">
    <citation type="submission" date="2017-06" db="EMBL/GenBank/DDBJ databases">
        <title>A platform for efficient transgenesis in Macrostomum lignano, a flatworm model organism for stem cell research.</title>
        <authorList>
            <person name="Berezikov E."/>
        </authorList>
    </citation>
    <scope>NUCLEOTIDE SEQUENCE [LARGE SCALE GENOMIC DNA]</scope>
    <source>
        <strain evidence="6">DV1</strain>
        <tissue evidence="6">Whole organism</tissue>
    </source>
</reference>
<sequence>MQPIRSPRILSPSPAPLMAPSFRDEAAHVAGWFGNLSGPEQVSVLACLLRHLRPLYSGLAAGIAEAAQSGGQLHFAELEFRANSACAMQDLLASSADSAESAAREMLSLLPLLQAGSEAAQAHASLMERILHCDRTDEAIRRSLASLALLHPAFTGPERARFAQALRSHPPSQPHQQFSLLSPGGGAGQQQLCPNRLSPNCSSGFASAEHSPLSPIGIPTATAAVATADASSEEASSACSISSWRAGMREVPAWLKSLRLHKYAHLFQAMTYSDMLRVSEDWLEARLVTKGARNKILLSLRRLRDRQLLLQACDQVLASAEAGQGALSGCQMRSLLADLRGAIAAPVDPESDLPDLLVACLHRVCSQLLLTRYKDDIYAAFAGLLDTVAGHSGFCQRQKSLCASWKPQLAAVRGGPAPRFARSAAAAAAAAASAVAVVASASAGPPPPQWSQFPPQKSAAAAPAGAGQVQSLPLPLPHTGKWYQQQEQQQQLTMKHNSFAGVGAAPSPQSLLPPAEQPRRPVERTHSAPPNQREMELAIDTDLEQLARQVTEAALDAE</sequence>
<name>A0A267E5V2_9PLAT</name>
<comment type="caution">
    <text evidence="6">The sequence shown here is derived from an EMBL/GenBank/DDBJ whole genome shotgun (WGS) entry which is preliminary data.</text>
</comment>
<feature type="compositionally biased region" description="Basic and acidic residues" evidence="4">
    <location>
        <begin position="517"/>
        <end position="526"/>
    </location>
</feature>
<dbReference type="STRING" id="282301.A0A267E5V2"/>
<feature type="compositionally biased region" description="Low complexity" evidence="4">
    <location>
        <begin position="505"/>
        <end position="514"/>
    </location>
</feature>
<evidence type="ECO:0000256" key="1">
    <source>
        <dbReference type="ARBA" id="ARBA00004496"/>
    </source>
</evidence>
<feature type="region of interest" description="Disordered" evidence="4">
    <location>
        <begin position="441"/>
        <end position="535"/>
    </location>
</feature>
<dbReference type="Pfam" id="PF26034">
    <property type="entry name" value="PHAT_SMAUG"/>
    <property type="match status" value="1"/>
</dbReference>
<dbReference type="SUPFAM" id="SSF47769">
    <property type="entry name" value="SAM/Pointed domain"/>
    <property type="match status" value="1"/>
</dbReference>
<dbReference type="InterPro" id="IPR013761">
    <property type="entry name" value="SAM/pointed_sf"/>
</dbReference>
<accession>A0A267E5V2</accession>
<organism evidence="6 7">
    <name type="scientific">Macrostomum lignano</name>
    <dbReference type="NCBI Taxonomy" id="282301"/>
    <lineage>
        <taxon>Eukaryota</taxon>
        <taxon>Metazoa</taxon>
        <taxon>Spiralia</taxon>
        <taxon>Lophotrochozoa</taxon>
        <taxon>Platyhelminthes</taxon>
        <taxon>Rhabditophora</taxon>
        <taxon>Macrostomorpha</taxon>
        <taxon>Macrostomida</taxon>
        <taxon>Macrostomidae</taxon>
        <taxon>Macrostomum</taxon>
    </lineage>
</organism>
<keyword evidence="3" id="KW-0694">RNA-binding</keyword>
<comment type="subcellular location">
    <subcellularLocation>
        <location evidence="1">Cytoplasm</location>
    </subcellularLocation>
</comment>
<dbReference type="Proteomes" id="UP000215902">
    <property type="component" value="Unassembled WGS sequence"/>
</dbReference>
<dbReference type="PANTHER" id="PTHR12515">
    <property type="entry name" value="STERILE ALPHA MOTIF DOMAIN CONTAINING PROTEIN 4-RELATED"/>
    <property type="match status" value="1"/>
</dbReference>
<dbReference type="GO" id="GO:0003729">
    <property type="term" value="F:mRNA binding"/>
    <property type="evidence" value="ECO:0007669"/>
    <property type="project" value="TreeGrafter"/>
</dbReference>
<dbReference type="InterPro" id="IPR058599">
    <property type="entry name" value="PHAT_Smg/ZCCHC2-like"/>
</dbReference>
<dbReference type="PANTHER" id="PTHR12515:SF5">
    <property type="entry name" value="PROTEIN SMAUG"/>
    <property type="match status" value="1"/>
</dbReference>
<protein>
    <recommendedName>
        <fullName evidence="5">SAM domain-containing protein</fullName>
    </recommendedName>
</protein>
<keyword evidence="2" id="KW-0963">Cytoplasm</keyword>
<dbReference type="GO" id="GO:0000932">
    <property type="term" value="C:P-body"/>
    <property type="evidence" value="ECO:0007669"/>
    <property type="project" value="TreeGrafter"/>
</dbReference>
<dbReference type="Pfam" id="PF00536">
    <property type="entry name" value="SAM_1"/>
    <property type="match status" value="1"/>
</dbReference>
<evidence type="ECO:0000256" key="2">
    <source>
        <dbReference type="ARBA" id="ARBA00022490"/>
    </source>
</evidence>
<evidence type="ECO:0000256" key="3">
    <source>
        <dbReference type="ARBA" id="ARBA00022884"/>
    </source>
</evidence>
<dbReference type="OrthoDB" id="2155283at2759"/>
<dbReference type="AlphaFoldDB" id="A0A267E5V2"/>
<dbReference type="GO" id="GO:0000289">
    <property type="term" value="P:nuclear-transcribed mRNA poly(A) tail shortening"/>
    <property type="evidence" value="ECO:0007669"/>
    <property type="project" value="TreeGrafter"/>
</dbReference>
<dbReference type="InterPro" id="IPR050897">
    <property type="entry name" value="SMAUG/VTS1_RNA-bind"/>
</dbReference>
<evidence type="ECO:0000259" key="5">
    <source>
        <dbReference type="SMART" id="SM00454"/>
    </source>
</evidence>
<dbReference type="SMART" id="SM00454">
    <property type="entry name" value="SAM"/>
    <property type="match status" value="1"/>
</dbReference>
<proteinExistence type="predicted"/>
<gene>
    <name evidence="6" type="ORF">BOX15_Mlig008538g1</name>
</gene>
<dbReference type="EMBL" id="NIVC01002556">
    <property type="protein sequence ID" value="PAA56931.1"/>
    <property type="molecule type" value="Genomic_DNA"/>
</dbReference>